<gene>
    <name evidence="2" type="ORF">MELIAE_LOCUS12969</name>
</gene>
<dbReference type="EMBL" id="OV121140">
    <property type="protein sequence ID" value="CAH0564392.1"/>
    <property type="molecule type" value="Genomic_DNA"/>
</dbReference>
<proteinExistence type="predicted"/>
<feature type="domain" description="CHK kinase-like" evidence="1">
    <location>
        <begin position="132"/>
        <end position="322"/>
    </location>
</feature>
<name>A0A9P0FQN3_BRAAE</name>
<dbReference type="SMART" id="SM00587">
    <property type="entry name" value="CHK"/>
    <property type="match status" value="2"/>
</dbReference>
<evidence type="ECO:0000313" key="2">
    <source>
        <dbReference type="EMBL" id="CAH0564392.1"/>
    </source>
</evidence>
<dbReference type="PANTHER" id="PTHR11012">
    <property type="entry name" value="PROTEIN KINASE-LIKE DOMAIN-CONTAINING"/>
    <property type="match status" value="1"/>
</dbReference>
<dbReference type="Proteomes" id="UP001154078">
    <property type="component" value="Chromosome 9"/>
</dbReference>
<organism evidence="2 3">
    <name type="scientific">Brassicogethes aeneus</name>
    <name type="common">Rape pollen beetle</name>
    <name type="synonym">Meligethes aeneus</name>
    <dbReference type="NCBI Taxonomy" id="1431903"/>
    <lineage>
        <taxon>Eukaryota</taxon>
        <taxon>Metazoa</taxon>
        <taxon>Ecdysozoa</taxon>
        <taxon>Arthropoda</taxon>
        <taxon>Hexapoda</taxon>
        <taxon>Insecta</taxon>
        <taxon>Pterygota</taxon>
        <taxon>Neoptera</taxon>
        <taxon>Endopterygota</taxon>
        <taxon>Coleoptera</taxon>
        <taxon>Polyphaga</taxon>
        <taxon>Cucujiformia</taxon>
        <taxon>Nitidulidae</taxon>
        <taxon>Meligethinae</taxon>
        <taxon>Brassicogethes</taxon>
    </lineage>
</organism>
<sequence length="793" mass="91907">MYKIENFADLLRGRLDEDLEFVSYSAKSLTGPGENYGSVMLSVEIKCKNKKFDKEEIIYAVAKTPPQNEFMQQMFQTKVTFKAEIEFYKTIFPLMQELQKKHGMKPLQYHAKLLGERLNLQNTDVVDSNAVLLLENIAVKGFKCADRMKGFDFETIKLILKDLANFHATGIALKLQCPDDFNIRVKPFLNLKIFGKTAGGENAKFWEDKIRVSKEAISENHELKKYLPAFLDIIEKKLDQSANEPFATIVHHDLWVNNLMLKEENGKFIENKFVDFQVTRFLSPADDVLFILLTSIENDILIEKFDYLVQFYYEHFLAALKKLDVNTKPFSEEAFEQEIKNAYPRQLYHTVCMLYLIFMDKSKAAEFDPETAPPMEASNAQKLRTKLKLVSNMYKIENFADLLRGRLDEDLEFVSYSAKSLTAPGENYGSVMLSVEIKCKNKKFDKEEIIYAVAKTPPQNEFMQQIFQTKVTFKAEIEFYKTIFPLMQELQKKHGMKPLQYHAKLLGDRLNLQNTDVVDSNAVLLLENIAVKGFKCADRMKGFNFETIKLILQDLANFHATGIALKLQCPDDFNIKVKPFLNLMIFGETAGGEDDKFLEDTIRVSKEAISENHELKKYLPAFLDIIEKKLDQSAKEPFATIVHQDLWVNNLMLKEENVKFIENKFVDFQVTRFLSPADDVLFLLLTSIENDILMEKFDYLVEFYQEHFLVTLKKLDVNTEPFSEEAFEQEIKNAYPRQLQHTLTMLFPIFMDKSKAMDMTEFNPETAPPVEASKEQKEKIYSIVKLLAKKGWL</sequence>
<protein>
    <recommendedName>
        <fullName evidence="1">CHK kinase-like domain-containing protein</fullName>
    </recommendedName>
</protein>
<evidence type="ECO:0000259" key="1">
    <source>
        <dbReference type="SMART" id="SM00587"/>
    </source>
</evidence>
<feature type="domain" description="CHK kinase-like" evidence="1">
    <location>
        <begin position="524"/>
        <end position="714"/>
    </location>
</feature>
<accession>A0A9P0FQN3</accession>
<dbReference type="InterPro" id="IPR015897">
    <property type="entry name" value="CHK_kinase-like"/>
</dbReference>
<dbReference type="PANTHER" id="PTHR11012:SF55">
    <property type="entry name" value="BHLH DOMAIN-CONTAINING PROTEIN"/>
    <property type="match status" value="1"/>
</dbReference>
<dbReference type="Gene3D" id="3.90.1200.10">
    <property type="match status" value="2"/>
</dbReference>
<evidence type="ECO:0000313" key="3">
    <source>
        <dbReference type="Proteomes" id="UP001154078"/>
    </source>
</evidence>
<dbReference type="AlphaFoldDB" id="A0A9P0FQN3"/>
<dbReference type="InterPro" id="IPR004119">
    <property type="entry name" value="EcKL"/>
</dbReference>
<dbReference type="InterPro" id="IPR011009">
    <property type="entry name" value="Kinase-like_dom_sf"/>
</dbReference>
<keyword evidence="3" id="KW-1185">Reference proteome</keyword>
<dbReference type="Pfam" id="PF02958">
    <property type="entry name" value="EcKL"/>
    <property type="match status" value="2"/>
</dbReference>
<dbReference type="OrthoDB" id="191037at2759"/>
<dbReference type="SUPFAM" id="SSF56112">
    <property type="entry name" value="Protein kinase-like (PK-like)"/>
    <property type="match status" value="2"/>
</dbReference>
<reference evidence="2" key="1">
    <citation type="submission" date="2021-12" db="EMBL/GenBank/DDBJ databases">
        <authorList>
            <person name="King R."/>
        </authorList>
    </citation>
    <scope>NUCLEOTIDE SEQUENCE</scope>
</reference>